<keyword evidence="4" id="KW-0560">Oxidoreductase</keyword>
<comment type="cofactor">
    <cofactor evidence="1">
        <name>FAD</name>
        <dbReference type="ChEBI" id="CHEBI:57692"/>
    </cofactor>
</comment>
<proteinExistence type="inferred from homology"/>
<dbReference type="AlphaFoldDB" id="A0A6P1QXQ1"/>
<name>A0A6P1QXQ1_9FLAO</name>
<protein>
    <submittedName>
        <fullName evidence="5">FAD-dependent oxidoreductase</fullName>
    </submittedName>
</protein>
<evidence type="ECO:0000256" key="4">
    <source>
        <dbReference type="ARBA" id="ARBA00023002"/>
    </source>
</evidence>
<keyword evidence="3" id="KW-0285">Flavoprotein</keyword>
<dbReference type="OrthoDB" id="214253at2"/>
<dbReference type="RefSeq" id="WP_160224317.1">
    <property type="nucleotide sequence ID" value="NZ_CP029149.1"/>
</dbReference>
<accession>A0A6P1QXQ1</accession>
<dbReference type="Proteomes" id="UP000464318">
    <property type="component" value="Chromosome"/>
</dbReference>
<comment type="similarity">
    <text evidence="2">Belongs to the DadA oxidoreductase family.</text>
</comment>
<keyword evidence="6" id="KW-1185">Reference proteome</keyword>
<dbReference type="InterPro" id="IPR006076">
    <property type="entry name" value="FAD-dep_OxRdtase"/>
</dbReference>
<evidence type="ECO:0000313" key="5">
    <source>
        <dbReference type="EMBL" id="QHN65504.1"/>
    </source>
</evidence>
<dbReference type="GO" id="GO:0005737">
    <property type="term" value="C:cytoplasm"/>
    <property type="evidence" value="ECO:0007669"/>
    <property type="project" value="TreeGrafter"/>
</dbReference>
<dbReference type="Pfam" id="PF01266">
    <property type="entry name" value="DAO"/>
    <property type="match status" value="1"/>
</dbReference>
<dbReference type="PANTHER" id="PTHR13847">
    <property type="entry name" value="SARCOSINE DEHYDROGENASE-RELATED"/>
    <property type="match status" value="1"/>
</dbReference>
<evidence type="ECO:0000256" key="1">
    <source>
        <dbReference type="ARBA" id="ARBA00001974"/>
    </source>
</evidence>
<dbReference type="PANTHER" id="PTHR13847:SF286">
    <property type="entry name" value="D-AMINO ACID DEHYDROGENASE"/>
    <property type="match status" value="1"/>
</dbReference>
<dbReference type="SUPFAM" id="SSF51971">
    <property type="entry name" value="Nucleotide-binding domain"/>
    <property type="match status" value="1"/>
</dbReference>
<dbReference type="GO" id="GO:0016491">
    <property type="term" value="F:oxidoreductase activity"/>
    <property type="evidence" value="ECO:0007669"/>
    <property type="project" value="UniProtKB-KW"/>
</dbReference>
<dbReference type="InterPro" id="IPR036188">
    <property type="entry name" value="FAD/NAD-bd_sf"/>
</dbReference>
<dbReference type="Gene3D" id="3.30.9.10">
    <property type="entry name" value="D-Amino Acid Oxidase, subunit A, domain 2"/>
    <property type="match status" value="1"/>
</dbReference>
<evidence type="ECO:0000256" key="2">
    <source>
        <dbReference type="ARBA" id="ARBA00009410"/>
    </source>
</evidence>
<reference evidence="5 6" key="1">
    <citation type="submission" date="2018-04" db="EMBL/GenBank/DDBJ databases">
        <title>Characteristic and Complete Genome Sequencing of A Novel Member of Infective Endocarditis Causative Bacteria: Bergeyella cardium QL-PH.</title>
        <authorList>
            <person name="Pan H."/>
            <person name="Sun E."/>
            <person name="Zhang Y."/>
        </authorList>
    </citation>
    <scope>NUCLEOTIDE SEQUENCE [LARGE SCALE GENOMIC DNA]</scope>
    <source>
        <strain evidence="5 6">HPQL</strain>
    </source>
</reference>
<evidence type="ECO:0000256" key="3">
    <source>
        <dbReference type="ARBA" id="ARBA00022630"/>
    </source>
</evidence>
<dbReference type="EMBL" id="CP029149">
    <property type="protein sequence ID" value="QHN65504.1"/>
    <property type="molecule type" value="Genomic_DNA"/>
</dbReference>
<organism evidence="5 6">
    <name type="scientific">Bergeyella cardium</name>
    <dbReference type="NCBI Taxonomy" id="1585976"/>
    <lineage>
        <taxon>Bacteria</taxon>
        <taxon>Pseudomonadati</taxon>
        <taxon>Bacteroidota</taxon>
        <taxon>Flavobacteriia</taxon>
        <taxon>Flavobacteriales</taxon>
        <taxon>Weeksellaceae</taxon>
        <taxon>Bergeyella</taxon>
    </lineage>
</organism>
<evidence type="ECO:0000313" key="6">
    <source>
        <dbReference type="Proteomes" id="UP000464318"/>
    </source>
</evidence>
<sequence>MKKVEYIIVGGGFAALFFAHRLIQEGISFILFAEEGKTASNISAGMVNPVVLKKFTTFDNALSQISELRKVLGEMEAYTGQDTLIDQPIHRIFHDEKEKETWLKKSEDENLSVFLNRSFVAVEGVNNPFGCGVVEQSFRIDVPLFFSSFFDYLESKGQLIRKRFEHSKINTETNQYGDINFSKIVFAEGIGVRNNPFFREIPIIVNKGHHLSIKINGFNQEKTFKKKHFLLPLSDGEYYYGGTYDRENETEQIDANAVEQLESGLKEIVGDDYEIVRVEYAFRPTTRDRKPILGQHKEHKNFYVFNGLGARGLLNGVHYSQALFNHIEKGEPIPEEAKSGR</sequence>
<gene>
    <name evidence="5" type="ORF">DBX24_06200</name>
</gene>
<dbReference type="KEGG" id="bcad:DBX24_06200"/>
<dbReference type="Gene3D" id="3.50.50.60">
    <property type="entry name" value="FAD/NAD(P)-binding domain"/>
    <property type="match status" value="1"/>
</dbReference>